<keyword evidence="8" id="KW-0100">Branched-chain amino acid biosynthesis</keyword>
<dbReference type="SMART" id="SM00917">
    <property type="entry name" value="LeuA_dimer"/>
    <property type="match status" value="1"/>
</dbReference>
<evidence type="ECO:0000256" key="3">
    <source>
        <dbReference type="ARBA" id="ARBA00012973"/>
    </source>
</evidence>
<evidence type="ECO:0000256" key="5">
    <source>
        <dbReference type="ARBA" id="ARBA00022605"/>
    </source>
</evidence>
<dbReference type="InterPro" id="IPR036230">
    <property type="entry name" value="LeuA_allosteric_dom_sf"/>
</dbReference>
<evidence type="ECO:0000256" key="7">
    <source>
        <dbReference type="ARBA" id="ARBA00022679"/>
    </source>
</evidence>
<dbReference type="EC" id="2.3.3.21" evidence="9"/>
<dbReference type="AlphaFoldDB" id="A0A7S1ES51"/>
<evidence type="ECO:0000256" key="2">
    <source>
        <dbReference type="ARBA" id="ARBA00006154"/>
    </source>
</evidence>
<evidence type="ECO:0000256" key="1">
    <source>
        <dbReference type="ARBA" id="ARBA00004743"/>
    </source>
</evidence>
<dbReference type="InterPro" id="IPR013709">
    <property type="entry name" value="2-isopropylmalate_synth_dimer"/>
</dbReference>
<dbReference type="InterPro" id="IPR054691">
    <property type="entry name" value="LeuA/HCS_post-cat"/>
</dbReference>
<dbReference type="InterPro" id="IPR005675">
    <property type="entry name" value="Citramal_synthase"/>
</dbReference>
<name>A0A7S1ES51_9RHOD</name>
<evidence type="ECO:0000256" key="4">
    <source>
        <dbReference type="ARBA" id="ARBA00022325"/>
    </source>
</evidence>
<proteinExistence type="inferred from homology"/>
<dbReference type="Gene3D" id="1.10.238.260">
    <property type="match status" value="1"/>
</dbReference>
<dbReference type="GO" id="GO:0043714">
    <property type="term" value="F:(R)-citramalate synthase activity"/>
    <property type="evidence" value="ECO:0007669"/>
    <property type="project" value="UniProtKB-EC"/>
</dbReference>
<protein>
    <recommendedName>
        <fullName evidence="4">(R)-citramalate synthase</fullName>
        <ecNumber evidence="3">2.3.3.13</ecNumber>
        <ecNumber evidence="9">2.3.3.21</ecNumber>
    </recommendedName>
</protein>
<keyword evidence="7 10" id="KW-0808">Transferase</keyword>
<dbReference type="Pfam" id="PF08502">
    <property type="entry name" value="LeuA_dimer"/>
    <property type="match status" value="1"/>
</dbReference>
<comment type="similarity">
    <text evidence="2 10">Belongs to the alpha-IPM synthase/homocitrate synthase family.</text>
</comment>
<dbReference type="GO" id="GO:0009097">
    <property type="term" value="P:isoleucine biosynthetic process"/>
    <property type="evidence" value="ECO:0007669"/>
    <property type="project" value="UniProtKB-UniPathway"/>
</dbReference>
<evidence type="ECO:0000256" key="9">
    <source>
        <dbReference type="ARBA" id="ARBA00034330"/>
    </source>
</evidence>
<dbReference type="SUPFAM" id="SSF110921">
    <property type="entry name" value="2-isopropylmalate synthase LeuA, allosteric (dimerisation) domain"/>
    <property type="match status" value="1"/>
</dbReference>
<dbReference type="UniPathway" id="UPA00047">
    <property type="reaction ID" value="UER00066"/>
</dbReference>
<evidence type="ECO:0000256" key="6">
    <source>
        <dbReference type="ARBA" id="ARBA00022624"/>
    </source>
</evidence>
<dbReference type="PANTHER" id="PTHR43538:SF1">
    <property type="entry name" value="(R)-CITRAMALATE SYNTHASE"/>
    <property type="match status" value="1"/>
</dbReference>
<dbReference type="PROSITE" id="PS00815">
    <property type="entry name" value="AIPM_HOMOCIT_SYNTH_1"/>
    <property type="match status" value="1"/>
</dbReference>
<dbReference type="InterPro" id="IPR000891">
    <property type="entry name" value="PYR_CT"/>
</dbReference>
<dbReference type="CDD" id="cd07941">
    <property type="entry name" value="DRE_TIM_LeuA3"/>
    <property type="match status" value="1"/>
</dbReference>
<organism evidence="12">
    <name type="scientific">Timspurckia oligopyrenoides</name>
    <dbReference type="NCBI Taxonomy" id="708627"/>
    <lineage>
        <taxon>Eukaryota</taxon>
        <taxon>Rhodophyta</taxon>
        <taxon>Bangiophyceae</taxon>
        <taxon>Porphyridiales</taxon>
        <taxon>Porphyridiaceae</taxon>
        <taxon>Timspurckia</taxon>
    </lineage>
</organism>
<gene>
    <name evidence="12" type="ORF">TOLI1172_LOCUS5395</name>
</gene>
<reference evidence="12" key="1">
    <citation type="submission" date="2021-01" db="EMBL/GenBank/DDBJ databases">
        <authorList>
            <person name="Corre E."/>
            <person name="Pelletier E."/>
            <person name="Niang G."/>
            <person name="Scheremetjew M."/>
            <person name="Finn R."/>
            <person name="Kale V."/>
            <person name="Holt S."/>
            <person name="Cochrane G."/>
            <person name="Meng A."/>
            <person name="Brown T."/>
            <person name="Cohen L."/>
        </authorList>
    </citation>
    <scope>NUCLEOTIDE SEQUENCE</scope>
    <source>
        <strain evidence="12">CCMP3278</strain>
    </source>
</reference>
<evidence type="ECO:0000313" key="12">
    <source>
        <dbReference type="EMBL" id="CAD8821000.1"/>
    </source>
</evidence>
<dbReference type="GO" id="GO:0003852">
    <property type="term" value="F:2-isopropylmalate synthase activity"/>
    <property type="evidence" value="ECO:0007669"/>
    <property type="project" value="UniProtKB-EC"/>
</dbReference>
<evidence type="ECO:0000259" key="11">
    <source>
        <dbReference type="PROSITE" id="PS50991"/>
    </source>
</evidence>
<dbReference type="InterPro" id="IPR013785">
    <property type="entry name" value="Aldolase_TIM"/>
</dbReference>
<dbReference type="PROSITE" id="PS51257">
    <property type="entry name" value="PROKAR_LIPOPROTEIN"/>
    <property type="match status" value="1"/>
</dbReference>
<dbReference type="GO" id="GO:0009098">
    <property type="term" value="P:L-leucine biosynthetic process"/>
    <property type="evidence" value="ECO:0007669"/>
    <property type="project" value="InterPro"/>
</dbReference>
<dbReference type="Pfam" id="PF00682">
    <property type="entry name" value="HMGL-like"/>
    <property type="match status" value="1"/>
</dbReference>
<comment type="pathway">
    <text evidence="1">Amino-acid biosynthesis; L-isoleucine biosynthesis; 2-oxobutanoate from pyruvate: step 1/3.</text>
</comment>
<dbReference type="PROSITE" id="PS50991">
    <property type="entry name" value="PYR_CT"/>
    <property type="match status" value="1"/>
</dbReference>
<dbReference type="Gene3D" id="3.20.20.70">
    <property type="entry name" value="Aldolase class I"/>
    <property type="match status" value="1"/>
</dbReference>
<accession>A0A7S1ES51</accession>
<sequence length="662" mass="71399">MKDQNPVDSRQKVTIYGPLFIGCLSSRSFKIRSNQHGSIGRQVGIQQQQSVPKYSVLSRGCRSIILSVAGDHTPKEAQGSVAEKHCTGLSKVSIYDTTLRDGSQGEGISFSVEDKIRIMKRLDEFGVDYIEGGWPGSNPKDAAFFDAARNITLRHSRLAAFGSTRYKKSTCENDANIQALLHAETSVVTLVGKASAFQVTDVLGATLDENLAMIADSVKYLVDRGREVMLDAEHFFDGFRADKSYAMKCLNAAADAGASSLVLCDTNGGSLPWQIEEITRSVVEEFRSRGIRIGIHCHNDMELAVANSISAVHAGATVVQGTVNGYGERTGNANLVSIIPSLHLKMKAECLAEADQLKMLTSLSRYVDELANQPHVGSRPFVGSSAFAHKGGLHVAAVMKNEDSYQHIDPTVVGNVRRVLVSELSGRGNIVSKMNELGIELNVSNSSGKEASTDIKTQSGQILERVKQLENCGYTFEGAEGSVELMIRRAMSSYSSPFELVDFNVVTGSRYASSELDPGASHGAGSASANIPFGDSSVSQAVVRLNLITTDSDSTACVIKQRLEVGEGNGPVDALNSAMRKALLLEYPSLKSMILTDYKVRILDNESATAATTRVMISFADKESKESWTTVSAHPNIIVASINALVDGFEYAMLSRQPTCLQ</sequence>
<dbReference type="EMBL" id="HBFP01007507">
    <property type="protein sequence ID" value="CAD8821000.1"/>
    <property type="molecule type" value="Transcribed_RNA"/>
</dbReference>
<dbReference type="InterPro" id="IPR002034">
    <property type="entry name" value="AIPM/Hcit_synth_CS"/>
</dbReference>
<dbReference type="SUPFAM" id="SSF51569">
    <property type="entry name" value="Aldolase"/>
    <property type="match status" value="1"/>
</dbReference>
<dbReference type="EC" id="2.3.3.13" evidence="3"/>
<keyword evidence="5" id="KW-0028">Amino-acid biosynthesis</keyword>
<feature type="domain" description="Pyruvate carboxyltransferase" evidence="11">
    <location>
        <begin position="92"/>
        <end position="358"/>
    </location>
</feature>
<evidence type="ECO:0000256" key="8">
    <source>
        <dbReference type="ARBA" id="ARBA00023304"/>
    </source>
</evidence>
<dbReference type="NCBIfam" id="TIGR00977">
    <property type="entry name" value="citramal_synth"/>
    <property type="match status" value="1"/>
</dbReference>
<dbReference type="Gene3D" id="3.30.160.270">
    <property type="match status" value="1"/>
</dbReference>
<dbReference type="PANTHER" id="PTHR43538">
    <property type="entry name" value="ALPHA-IPM SYNTHASE/HOMOCITRATE SYNTHASE"/>
    <property type="match status" value="1"/>
</dbReference>
<dbReference type="Pfam" id="PF22617">
    <property type="entry name" value="HCS_D2"/>
    <property type="match status" value="1"/>
</dbReference>
<keyword evidence="6" id="KW-0412">Isoleucine biosynthesis</keyword>
<evidence type="ECO:0000256" key="10">
    <source>
        <dbReference type="RuleBase" id="RU003523"/>
    </source>
</evidence>